<keyword evidence="3" id="KW-1185">Reference proteome</keyword>
<sequence length="88" mass="10209">MHLDDVLRVLGEFGYYQRTRLLLLCGFSIISAWHALNMVFVGAEPRFHCALDDVNGTWYKLNQSELKELLIPEDAKCFRYNPNVTYPA</sequence>
<feature type="transmembrane region" description="Helical" evidence="1">
    <location>
        <begin position="21"/>
        <end position="43"/>
    </location>
</feature>
<keyword evidence="1" id="KW-0472">Membrane</keyword>
<comment type="caution">
    <text evidence="2">The sequence shown here is derived from an EMBL/GenBank/DDBJ whole genome shotgun (WGS) entry which is preliminary data.</text>
</comment>
<protein>
    <submittedName>
        <fullName evidence="2">Uncharacterized protein</fullName>
    </submittedName>
</protein>
<keyword evidence="1" id="KW-0812">Transmembrane</keyword>
<dbReference type="AlphaFoldDB" id="A0ABD0JN54"/>
<evidence type="ECO:0000313" key="2">
    <source>
        <dbReference type="EMBL" id="KAK7476391.1"/>
    </source>
</evidence>
<accession>A0ABD0JN54</accession>
<dbReference type="Proteomes" id="UP001519460">
    <property type="component" value="Unassembled WGS sequence"/>
</dbReference>
<keyword evidence="1" id="KW-1133">Transmembrane helix</keyword>
<gene>
    <name evidence="2" type="ORF">BaRGS_00032391</name>
</gene>
<evidence type="ECO:0000256" key="1">
    <source>
        <dbReference type="SAM" id="Phobius"/>
    </source>
</evidence>
<dbReference type="EMBL" id="JACVVK020000377">
    <property type="protein sequence ID" value="KAK7476391.1"/>
    <property type="molecule type" value="Genomic_DNA"/>
</dbReference>
<organism evidence="2 3">
    <name type="scientific">Batillaria attramentaria</name>
    <dbReference type="NCBI Taxonomy" id="370345"/>
    <lineage>
        <taxon>Eukaryota</taxon>
        <taxon>Metazoa</taxon>
        <taxon>Spiralia</taxon>
        <taxon>Lophotrochozoa</taxon>
        <taxon>Mollusca</taxon>
        <taxon>Gastropoda</taxon>
        <taxon>Caenogastropoda</taxon>
        <taxon>Sorbeoconcha</taxon>
        <taxon>Cerithioidea</taxon>
        <taxon>Batillariidae</taxon>
        <taxon>Batillaria</taxon>
    </lineage>
</organism>
<proteinExistence type="predicted"/>
<name>A0ABD0JN54_9CAEN</name>
<reference evidence="2 3" key="1">
    <citation type="journal article" date="2023" name="Sci. Data">
        <title>Genome assembly of the Korean intertidal mud-creeper Batillaria attramentaria.</title>
        <authorList>
            <person name="Patra A.K."/>
            <person name="Ho P.T."/>
            <person name="Jun S."/>
            <person name="Lee S.J."/>
            <person name="Kim Y."/>
            <person name="Won Y.J."/>
        </authorList>
    </citation>
    <scope>NUCLEOTIDE SEQUENCE [LARGE SCALE GENOMIC DNA]</scope>
    <source>
        <strain evidence="2">Wonlab-2016</strain>
    </source>
</reference>
<evidence type="ECO:0000313" key="3">
    <source>
        <dbReference type="Proteomes" id="UP001519460"/>
    </source>
</evidence>